<dbReference type="SUPFAM" id="SSF52402">
    <property type="entry name" value="Adenine nucleotide alpha hydrolases-like"/>
    <property type="match status" value="1"/>
</dbReference>
<dbReference type="CDD" id="cd00293">
    <property type="entry name" value="USP-like"/>
    <property type="match status" value="1"/>
</dbReference>
<dbReference type="InterPro" id="IPR014729">
    <property type="entry name" value="Rossmann-like_a/b/a_fold"/>
</dbReference>
<name>A0A7X0LWB3_9BACI</name>
<proteinExistence type="inferred from homology"/>
<dbReference type="PANTHER" id="PTHR46268">
    <property type="entry name" value="STRESS RESPONSE PROTEIN NHAX"/>
    <property type="match status" value="1"/>
</dbReference>
<gene>
    <name evidence="3" type="ORF">HNR53_001950</name>
</gene>
<reference evidence="3 4" key="1">
    <citation type="submission" date="2020-08" db="EMBL/GenBank/DDBJ databases">
        <title>Genomic Encyclopedia of Type Strains, Phase IV (KMG-IV): sequencing the most valuable type-strain genomes for metagenomic binning, comparative biology and taxonomic classification.</title>
        <authorList>
            <person name="Goeker M."/>
        </authorList>
    </citation>
    <scope>NUCLEOTIDE SEQUENCE [LARGE SCALE GENOMIC DNA]</scope>
    <source>
        <strain evidence="3 4">DSM 5391</strain>
    </source>
</reference>
<organism evidence="3 4">
    <name type="scientific">Bacillus benzoevorans</name>
    <dbReference type="NCBI Taxonomy" id="1456"/>
    <lineage>
        <taxon>Bacteria</taxon>
        <taxon>Bacillati</taxon>
        <taxon>Bacillota</taxon>
        <taxon>Bacilli</taxon>
        <taxon>Bacillales</taxon>
        <taxon>Bacillaceae</taxon>
        <taxon>Bacillus</taxon>
    </lineage>
</organism>
<comment type="similarity">
    <text evidence="1">Belongs to the universal stress protein A family.</text>
</comment>
<evidence type="ECO:0000259" key="2">
    <source>
        <dbReference type="Pfam" id="PF00582"/>
    </source>
</evidence>
<evidence type="ECO:0000313" key="3">
    <source>
        <dbReference type="EMBL" id="MBB6445332.1"/>
    </source>
</evidence>
<accession>A0A7X0LWB3</accession>
<dbReference type="InterPro" id="IPR006016">
    <property type="entry name" value="UspA"/>
</dbReference>
<comment type="caution">
    <text evidence="3">The sequence shown here is derived from an EMBL/GenBank/DDBJ whole genome shotgun (WGS) entry which is preliminary data.</text>
</comment>
<feature type="domain" description="UspA" evidence="2">
    <location>
        <begin position="3"/>
        <end position="139"/>
    </location>
</feature>
<dbReference type="PRINTS" id="PR01438">
    <property type="entry name" value="UNVRSLSTRESS"/>
</dbReference>
<dbReference type="Proteomes" id="UP000531594">
    <property type="component" value="Unassembled WGS sequence"/>
</dbReference>
<dbReference type="Pfam" id="PF00582">
    <property type="entry name" value="Usp"/>
    <property type="match status" value="1"/>
</dbReference>
<dbReference type="PANTHER" id="PTHR46268:SF6">
    <property type="entry name" value="UNIVERSAL STRESS PROTEIN UP12"/>
    <property type="match status" value="1"/>
</dbReference>
<keyword evidence="4" id="KW-1185">Reference proteome</keyword>
<dbReference type="RefSeq" id="WP_184525255.1">
    <property type="nucleotide sequence ID" value="NZ_JACHGK010000005.1"/>
</dbReference>
<sequence length="140" mass="15701">MLFSHILVPYDGSELAEKSLEKAIDFANLDPDTKITVLHVVEFPPKTYQYDFYDKIKESILEDAEKTLRPAKFDLGQIPNSSEVIIKEGLSYKVILEAANERQCDLIIMGSRGLSGIKEFLGSVSHTVTQQADIPVLLMK</sequence>
<dbReference type="EMBL" id="JACHGK010000005">
    <property type="protein sequence ID" value="MBB6445332.1"/>
    <property type="molecule type" value="Genomic_DNA"/>
</dbReference>
<protein>
    <submittedName>
        <fullName evidence="3">Nucleotide-binding universal stress UspA family protein</fullName>
    </submittedName>
</protein>
<dbReference type="AlphaFoldDB" id="A0A7X0LWB3"/>
<evidence type="ECO:0000313" key="4">
    <source>
        <dbReference type="Proteomes" id="UP000531594"/>
    </source>
</evidence>
<evidence type="ECO:0000256" key="1">
    <source>
        <dbReference type="ARBA" id="ARBA00008791"/>
    </source>
</evidence>
<dbReference type="Gene3D" id="3.40.50.620">
    <property type="entry name" value="HUPs"/>
    <property type="match status" value="1"/>
</dbReference>
<dbReference type="InterPro" id="IPR006015">
    <property type="entry name" value="Universal_stress_UspA"/>
</dbReference>